<dbReference type="VEuPathDB" id="CryptoDB:Cvel_8454"/>
<name>A0A0G4HTN6_9ALVE</name>
<feature type="compositionally biased region" description="Acidic residues" evidence="1">
    <location>
        <begin position="1"/>
        <end position="10"/>
    </location>
</feature>
<evidence type="ECO:0000256" key="1">
    <source>
        <dbReference type="SAM" id="MobiDB-lite"/>
    </source>
</evidence>
<feature type="compositionally biased region" description="Pro residues" evidence="1">
    <location>
        <begin position="65"/>
        <end position="74"/>
    </location>
</feature>
<feature type="compositionally biased region" description="Low complexity" evidence="1">
    <location>
        <begin position="82"/>
        <end position="91"/>
    </location>
</feature>
<dbReference type="EMBL" id="CDMZ01003812">
    <property type="protein sequence ID" value="CEM47666.1"/>
    <property type="molecule type" value="Genomic_DNA"/>
</dbReference>
<dbReference type="AlphaFoldDB" id="A0A0G4HTN6"/>
<gene>
    <name evidence="2" type="ORF">Cvel_8454</name>
</gene>
<reference evidence="2" key="1">
    <citation type="submission" date="2014-11" db="EMBL/GenBank/DDBJ databases">
        <authorList>
            <person name="Otto D Thomas"/>
            <person name="Naeem Raeece"/>
        </authorList>
    </citation>
    <scope>NUCLEOTIDE SEQUENCE</scope>
</reference>
<sequence length="305" mass="33565">MTAPDMDESNVDCHEDKRQSDTPDYSMALSREDSVGEGELSLTQGESAVRELSAEVTIQAQISVTPPPPPPGGEPAPVRDTSPSGNSSSPSLKDQAAPNYIEELTAMDLDPKERLEVMREALSRVTKAGTKQDNVGSLAYDNIIRIALRHTHYRVPVSAFPAGRQCVTDQLGVDALAAKLSANLVVTSTRMHHAHSPSGRGSTNRNGVVSVLGIPWVEIFKDTQSVPNLMKVWPVLLETLEEVVGDGWNNENKEAWEWLWGLAVKEKSESWTDADRERMFQGWQASQKDYFSSRVSFVSYGLIDL</sequence>
<feature type="compositionally biased region" description="Basic and acidic residues" evidence="1">
    <location>
        <begin position="11"/>
        <end position="21"/>
    </location>
</feature>
<feature type="region of interest" description="Disordered" evidence="1">
    <location>
        <begin position="58"/>
        <end position="96"/>
    </location>
</feature>
<accession>A0A0G4HTN6</accession>
<organism evidence="2">
    <name type="scientific">Chromera velia CCMP2878</name>
    <dbReference type="NCBI Taxonomy" id="1169474"/>
    <lineage>
        <taxon>Eukaryota</taxon>
        <taxon>Sar</taxon>
        <taxon>Alveolata</taxon>
        <taxon>Colpodellida</taxon>
        <taxon>Chromeraceae</taxon>
        <taxon>Chromera</taxon>
    </lineage>
</organism>
<proteinExistence type="predicted"/>
<evidence type="ECO:0000313" key="2">
    <source>
        <dbReference type="EMBL" id="CEM47666.1"/>
    </source>
</evidence>
<dbReference type="PhylomeDB" id="A0A0G4HTN6"/>
<protein>
    <submittedName>
        <fullName evidence="2">Uncharacterized protein</fullName>
    </submittedName>
</protein>
<feature type="region of interest" description="Disordered" evidence="1">
    <location>
        <begin position="1"/>
        <end position="26"/>
    </location>
</feature>